<name>A0ABD3HET0_9MARC</name>
<accession>A0ABD3HET0</accession>
<organism evidence="1 2">
    <name type="scientific">Riccia sorocarpa</name>
    <dbReference type="NCBI Taxonomy" id="122646"/>
    <lineage>
        <taxon>Eukaryota</taxon>
        <taxon>Viridiplantae</taxon>
        <taxon>Streptophyta</taxon>
        <taxon>Embryophyta</taxon>
        <taxon>Marchantiophyta</taxon>
        <taxon>Marchantiopsida</taxon>
        <taxon>Marchantiidae</taxon>
        <taxon>Marchantiales</taxon>
        <taxon>Ricciaceae</taxon>
        <taxon>Riccia</taxon>
    </lineage>
</organism>
<sequence>MWESKESGKTSSQERWIIEKISGRKGVVLNNAARTADREGAAQLSKVIDVMDKKVSGYKVSQLHVDPDEAKKGKVGFVRVQTWGEHDEFGKLENLRVKSFSPAVTSFDKMSGPFYKKLVNRLQLLESKAIIPFTREIAVAQAKPLPSFDRWVFGGERYLQFLVHQRAVFQALRDVIARIKKEGCRDEGAVALGGAARSVSL</sequence>
<comment type="caution">
    <text evidence="1">The sequence shown here is derived from an EMBL/GenBank/DDBJ whole genome shotgun (WGS) entry which is preliminary data.</text>
</comment>
<keyword evidence="2" id="KW-1185">Reference proteome</keyword>
<gene>
    <name evidence="1" type="ORF">R1sor_014850</name>
</gene>
<evidence type="ECO:0000313" key="1">
    <source>
        <dbReference type="EMBL" id="KAL3688541.1"/>
    </source>
</evidence>
<protein>
    <submittedName>
        <fullName evidence="1">Uncharacterized protein</fullName>
    </submittedName>
</protein>
<evidence type="ECO:0000313" key="2">
    <source>
        <dbReference type="Proteomes" id="UP001633002"/>
    </source>
</evidence>
<dbReference type="Proteomes" id="UP001633002">
    <property type="component" value="Unassembled WGS sequence"/>
</dbReference>
<dbReference type="AlphaFoldDB" id="A0ABD3HET0"/>
<proteinExistence type="predicted"/>
<dbReference type="EMBL" id="JBJQOH010000004">
    <property type="protein sequence ID" value="KAL3688541.1"/>
    <property type="molecule type" value="Genomic_DNA"/>
</dbReference>
<reference evidence="1 2" key="1">
    <citation type="submission" date="2024-09" db="EMBL/GenBank/DDBJ databases">
        <title>Chromosome-scale assembly of Riccia sorocarpa.</title>
        <authorList>
            <person name="Paukszto L."/>
        </authorList>
    </citation>
    <scope>NUCLEOTIDE SEQUENCE [LARGE SCALE GENOMIC DNA]</scope>
    <source>
        <strain evidence="1">LP-2024</strain>
        <tissue evidence="1">Aerial parts of the thallus</tissue>
    </source>
</reference>